<feature type="signal peptide" evidence="1">
    <location>
        <begin position="1"/>
        <end position="19"/>
    </location>
</feature>
<evidence type="ECO:0000256" key="1">
    <source>
        <dbReference type="SAM" id="SignalP"/>
    </source>
</evidence>
<protein>
    <recommendedName>
        <fullName evidence="4">PKD domain-containing protein</fullName>
    </recommendedName>
</protein>
<keyword evidence="1" id="KW-0732">Signal</keyword>
<accession>A0A1M5JR75</accession>
<reference evidence="2 3" key="1">
    <citation type="submission" date="2016-11" db="EMBL/GenBank/DDBJ databases">
        <authorList>
            <person name="Jaros S."/>
            <person name="Januszkiewicz K."/>
            <person name="Wedrychowicz H."/>
        </authorList>
    </citation>
    <scope>NUCLEOTIDE SEQUENCE [LARGE SCALE GENOMIC DNA]</scope>
    <source>
        <strain evidence="2 3">DSM 45408</strain>
    </source>
</reference>
<keyword evidence="3" id="KW-1185">Reference proteome</keyword>
<dbReference type="AlphaFoldDB" id="A0A1M5JR75"/>
<evidence type="ECO:0000313" key="3">
    <source>
        <dbReference type="Proteomes" id="UP000184471"/>
    </source>
</evidence>
<evidence type="ECO:0000313" key="2">
    <source>
        <dbReference type="EMBL" id="SHG43061.1"/>
    </source>
</evidence>
<organism evidence="2 3">
    <name type="scientific">Geodermatophilus nigrescens</name>
    <dbReference type="NCBI Taxonomy" id="1070870"/>
    <lineage>
        <taxon>Bacteria</taxon>
        <taxon>Bacillati</taxon>
        <taxon>Actinomycetota</taxon>
        <taxon>Actinomycetes</taxon>
        <taxon>Geodermatophilales</taxon>
        <taxon>Geodermatophilaceae</taxon>
        <taxon>Geodermatophilus</taxon>
    </lineage>
</organism>
<evidence type="ECO:0008006" key="4">
    <source>
        <dbReference type="Google" id="ProtNLM"/>
    </source>
</evidence>
<gene>
    <name evidence="2" type="ORF">SAMN05444351_2619</name>
</gene>
<dbReference type="EMBL" id="FQVX01000002">
    <property type="protein sequence ID" value="SHG43061.1"/>
    <property type="molecule type" value="Genomic_DNA"/>
</dbReference>
<feature type="chain" id="PRO_5039157107" description="PKD domain-containing protein" evidence="1">
    <location>
        <begin position="20"/>
        <end position="299"/>
    </location>
</feature>
<proteinExistence type="predicted"/>
<dbReference type="Proteomes" id="UP000184471">
    <property type="component" value="Unassembled WGS sequence"/>
</dbReference>
<name>A0A1M5JR75_9ACTN</name>
<dbReference type="STRING" id="1070870.SAMN05444351_2619"/>
<sequence>MKRLLATAVALLAWTTWMTVSTEPSAFACSFDDCGSTGVADGAATVEYSGGTVSQLVSGGGAAAVDYVWRLVSPCVISDEQDGSCNAQDFQACPAAPGQVVRFLAVQQRPVVRPDGTAVVPVTPGLSPGDQLGSWDTLRTECIDITALNPPPSPEEVFQYFQRLPLPQLATSQAPPGRGLSGLPVVFWTDTPSMQTFTVDIRGFAVVIVAEAQRYDWHTGDPARPTLTTTVPGRAYPGQATEHLYRSGTYTASLTVTWGATFTVDGSAPADVPGTTTTDGPPVTFSVVEAAAILTNPYD</sequence>